<evidence type="ECO:0000313" key="3">
    <source>
        <dbReference type="Proteomes" id="UP000694864"/>
    </source>
</evidence>
<evidence type="ECO:0000313" key="4">
    <source>
        <dbReference type="RefSeq" id="XP_010507008.1"/>
    </source>
</evidence>
<dbReference type="Pfam" id="PF05699">
    <property type="entry name" value="Dimer_Tnp_hAT"/>
    <property type="match status" value="1"/>
</dbReference>
<dbReference type="Proteomes" id="UP000694864">
    <property type="component" value="Chromosome 4"/>
</dbReference>
<dbReference type="PANTHER" id="PTHR23272:SF166">
    <property type="entry name" value="ZINC FINGER BED DOMAIN-CONTAINING PROTEIN RICESLEEPER 2-LIKE ISOFORM X1"/>
    <property type="match status" value="1"/>
</dbReference>
<reference evidence="4" key="2">
    <citation type="submission" date="2025-08" db="UniProtKB">
        <authorList>
            <consortium name="RefSeq"/>
        </authorList>
    </citation>
    <scope>IDENTIFICATION</scope>
    <source>
        <tissue evidence="4">Leaf</tissue>
    </source>
</reference>
<dbReference type="InterPro" id="IPR025525">
    <property type="entry name" value="hAT-like_transposase_RNase-H"/>
</dbReference>
<dbReference type="InterPro" id="IPR012337">
    <property type="entry name" value="RNaseH-like_sf"/>
</dbReference>
<proteinExistence type="predicted"/>
<evidence type="ECO:0000259" key="2">
    <source>
        <dbReference type="Pfam" id="PF14372"/>
    </source>
</evidence>
<organism evidence="3 4">
    <name type="scientific">Camelina sativa</name>
    <name type="common">False flax</name>
    <name type="synonym">Myagrum sativum</name>
    <dbReference type="NCBI Taxonomy" id="90675"/>
    <lineage>
        <taxon>Eukaryota</taxon>
        <taxon>Viridiplantae</taxon>
        <taxon>Streptophyta</taxon>
        <taxon>Embryophyta</taxon>
        <taxon>Tracheophyta</taxon>
        <taxon>Spermatophyta</taxon>
        <taxon>Magnoliopsida</taxon>
        <taxon>eudicotyledons</taxon>
        <taxon>Gunneridae</taxon>
        <taxon>Pentapetalae</taxon>
        <taxon>rosids</taxon>
        <taxon>malvids</taxon>
        <taxon>Brassicales</taxon>
        <taxon>Brassicaceae</taxon>
        <taxon>Camelineae</taxon>
        <taxon>Camelina</taxon>
    </lineage>
</organism>
<accession>A0ABM0YWQ8</accession>
<sequence length="306" mass="34820">MLKPIKAGLDVVSSLLENIRNSVKFVKGYESRKESFATCVESLGIKGGAGLSLDVTTRWNSTYEMLARALKFRKAFGILNLYERDYNSLPSEEEWDQVWKIELLLKKYSICDDVYVRAMAQMMRKKFAKYWNQYNIILAMGAALDPRLKLQILESAYDEVDSSTSKEKVDMDLFNLESGLKSNSGNPKSNLEIYLDEPRLEMKTFTDMEVLSFWKDNQHRYGDLASMASDILSIPITTVASESSFSVGGRVLNPYRNRLLPKNVQALICTRNWLCGFADFEGDIKDYFDDEDNNDTKIAGVGESNT</sequence>
<dbReference type="InterPro" id="IPR008906">
    <property type="entry name" value="HATC_C_dom"/>
</dbReference>
<dbReference type="SUPFAM" id="SSF53098">
    <property type="entry name" value="Ribonuclease H-like"/>
    <property type="match status" value="1"/>
</dbReference>
<evidence type="ECO:0000259" key="1">
    <source>
        <dbReference type="Pfam" id="PF05699"/>
    </source>
</evidence>
<dbReference type="RefSeq" id="XP_010507008.1">
    <property type="nucleotide sequence ID" value="XM_010508706.1"/>
</dbReference>
<feature type="domain" description="hAT-like transposase RNase-H fold" evidence="2">
    <location>
        <begin position="96"/>
        <end position="170"/>
    </location>
</feature>
<feature type="domain" description="HAT C-terminal dimerisation" evidence="1">
    <location>
        <begin position="191"/>
        <end position="274"/>
    </location>
</feature>
<name>A0ABM0YWQ8_CAMSA</name>
<reference evidence="3" key="1">
    <citation type="journal article" date="2014" name="Nat. Commun.">
        <title>The emerging biofuel crop Camelina sativa retains a highly undifferentiated hexaploid genome structure.</title>
        <authorList>
            <person name="Kagale S."/>
            <person name="Koh C."/>
            <person name="Nixon J."/>
            <person name="Bollina V."/>
            <person name="Clarke W.E."/>
            <person name="Tuteja R."/>
            <person name="Spillane C."/>
            <person name="Robinson S.J."/>
            <person name="Links M.G."/>
            <person name="Clarke C."/>
            <person name="Higgins E.E."/>
            <person name="Huebert T."/>
            <person name="Sharpe A.G."/>
            <person name="Parkin I.A."/>
        </authorList>
    </citation>
    <scope>NUCLEOTIDE SEQUENCE [LARGE SCALE GENOMIC DNA]</scope>
    <source>
        <strain evidence="3">cv. DH55</strain>
    </source>
</reference>
<dbReference type="GeneID" id="104783561"/>
<gene>
    <name evidence="4" type="primary">LOC104783561</name>
</gene>
<keyword evidence="3" id="KW-1185">Reference proteome</keyword>
<protein>
    <submittedName>
        <fullName evidence="4">Zinc finger BED domain-containing protein DAYSLEEPER-like</fullName>
    </submittedName>
</protein>
<dbReference type="PANTHER" id="PTHR23272">
    <property type="entry name" value="BED FINGER-RELATED"/>
    <property type="match status" value="1"/>
</dbReference>
<dbReference type="Pfam" id="PF14372">
    <property type="entry name" value="hAT-like_RNase-H"/>
    <property type="match status" value="1"/>
</dbReference>